<dbReference type="GO" id="GO:0016020">
    <property type="term" value="C:membrane"/>
    <property type="evidence" value="ECO:0007669"/>
    <property type="project" value="InterPro"/>
</dbReference>
<protein>
    <submittedName>
        <fullName evidence="3">Histidine kinase</fullName>
    </submittedName>
</protein>
<dbReference type="InterPro" id="IPR050640">
    <property type="entry name" value="Bact_2-comp_sensor_kinase"/>
</dbReference>
<keyword evidence="1" id="KW-0472">Membrane</keyword>
<dbReference type="Pfam" id="PF06580">
    <property type="entry name" value="His_kinase"/>
    <property type="match status" value="1"/>
</dbReference>
<accession>A0A6C0GCZ7</accession>
<keyword evidence="3" id="KW-0808">Transferase</keyword>
<keyword evidence="4" id="KW-1185">Reference proteome</keyword>
<dbReference type="Proteomes" id="UP000480178">
    <property type="component" value="Chromosome"/>
</dbReference>
<dbReference type="PANTHER" id="PTHR34220">
    <property type="entry name" value="SENSOR HISTIDINE KINASE YPDA"/>
    <property type="match status" value="1"/>
</dbReference>
<dbReference type="RefSeq" id="WP_162441923.1">
    <property type="nucleotide sequence ID" value="NZ_CP048222.1"/>
</dbReference>
<sequence>MRTVYPLLHFAIKNKKQIAILSLATVALIIRLILFPEFGWQFQLLIFITSVISITIIWHALEYIDTVLNHRIPYEQGVFRRIIIQVAIGLVFLYLYMSMIFLLSTYVLQLRIDKIPRLLGYVIATLIILTINGGSIGAYFFKEWKKAILKSERLQRERTMVQFENLKNQLNPHFLFNSLTSLNSLIFENQQLASQFLQQLSKVYRYVLLHKEKELVNLETEIRFIENYVFLLETRFYGSLHVQIDIPAESRPKQIVPVTLQILIENAIKHNIVNEAYPLTIRIYTHAGYLCVENNLQKKSIIENSNKMGLENMKALYSFLSDQPMQISEDSNTFTVKIPLL</sequence>
<dbReference type="InterPro" id="IPR010559">
    <property type="entry name" value="Sig_transdc_His_kin_internal"/>
</dbReference>
<keyword evidence="1" id="KW-1133">Transmembrane helix</keyword>
<keyword evidence="3" id="KW-0418">Kinase</keyword>
<keyword evidence="1" id="KW-0812">Transmembrane</keyword>
<dbReference type="EMBL" id="CP048222">
    <property type="protein sequence ID" value="QHT65846.1"/>
    <property type="molecule type" value="Genomic_DNA"/>
</dbReference>
<evidence type="ECO:0000256" key="1">
    <source>
        <dbReference type="SAM" id="Phobius"/>
    </source>
</evidence>
<dbReference type="AlphaFoldDB" id="A0A6C0GCZ7"/>
<reference evidence="3 4" key="1">
    <citation type="submission" date="2020-01" db="EMBL/GenBank/DDBJ databases">
        <authorList>
            <person name="Kim M.K."/>
        </authorList>
    </citation>
    <scope>NUCLEOTIDE SEQUENCE [LARGE SCALE GENOMIC DNA]</scope>
    <source>
        <strain evidence="3 4">172606-1</strain>
    </source>
</reference>
<dbReference type="KEGG" id="rhoz:GXP67_03775"/>
<feature type="transmembrane region" description="Helical" evidence="1">
    <location>
        <begin position="40"/>
        <end position="61"/>
    </location>
</feature>
<dbReference type="GO" id="GO:0000155">
    <property type="term" value="F:phosphorelay sensor kinase activity"/>
    <property type="evidence" value="ECO:0007669"/>
    <property type="project" value="InterPro"/>
</dbReference>
<evidence type="ECO:0000313" key="3">
    <source>
        <dbReference type="EMBL" id="QHT65846.1"/>
    </source>
</evidence>
<feature type="transmembrane region" description="Helical" evidence="1">
    <location>
        <begin position="18"/>
        <end position="34"/>
    </location>
</feature>
<feature type="transmembrane region" description="Helical" evidence="1">
    <location>
        <begin position="118"/>
        <end position="141"/>
    </location>
</feature>
<evidence type="ECO:0000259" key="2">
    <source>
        <dbReference type="Pfam" id="PF06580"/>
    </source>
</evidence>
<name>A0A6C0GCZ7_9BACT</name>
<evidence type="ECO:0000313" key="4">
    <source>
        <dbReference type="Proteomes" id="UP000480178"/>
    </source>
</evidence>
<dbReference type="PANTHER" id="PTHR34220:SF7">
    <property type="entry name" value="SENSOR HISTIDINE KINASE YPDA"/>
    <property type="match status" value="1"/>
</dbReference>
<proteinExistence type="predicted"/>
<feature type="transmembrane region" description="Helical" evidence="1">
    <location>
        <begin position="82"/>
        <end position="106"/>
    </location>
</feature>
<gene>
    <name evidence="3" type="ORF">GXP67_03775</name>
</gene>
<organism evidence="3 4">
    <name type="scientific">Rhodocytophaga rosea</name>
    <dbReference type="NCBI Taxonomy" id="2704465"/>
    <lineage>
        <taxon>Bacteria</taxon>
        <taxon>Pseudomonadati</taxon>
        <taxon>Bacteroidota</taxon>
        <taxon>Cytophagia</taxon>
        <taxon>Cytophagales</taxon>
        <taxon>Rhodocytophagaceae</taxon>
        <taxon>Rhodocytophaga</taxon>
    </lineage>
</organism>
<feature type="domain" description="Signal transduction histidine kinase internal region" evidence="2">
    <location>
        <begin position="162"/>
        <end position="237"/>
    </location>
</feature>